<dbReference type="PROSITE" id="PS51449">
    <property type="entry name" value="MTTASE_N"/>
    <property type="match status" value="1"/>
</dbReference>
<evidence type="ECO:0000256" key="9">
    <source>
        <dbReference type="ARBA" id="ARBA00023014"/>
    </source>
</evidence>
<dbReference type="PROSITE" id="PS01278">
    <property type="entry name" value="MTTASE_RADICAL"/>
    <property type="match status" value="1"/>
</dbReference>
<keyword evidence="9 11" id="KW-0411">Iron-sulfur</keyword>
<dbReference type="Pfam" id="PF00919">
    <property type="entry name" value="UPF0004"/>
    <property type="match status" value="1"/>
</dbReference>
<dbReference type="NCBIfam" id="TIGR01578">
    <property type="entry name" value="MiaB-like-B"/>
    <property type="match status" value="1"/>
</dbReference>
<reference evidence="15 17" key="1">
    <citation type="journal article" date="2016" name="ISME J.">
        <title>Chasing the elusive Euryarchaeota class WSA2: genomes reveal a uniquely fastidious methyl-reducing methanogen.</title>
        <authorList>
            <person name="Nobu M.K."/>
            <person name="Narihiro T."/>
            <person name="Kuroda K."/>
            <person name="Mei R."/>
            <person name="Liu W.T."/>
        </authorList>
    </citation>
    <scope>NUCLEOTIDE SEQUENCE [LARGE SCALE GENOMIC DNA]</scope>
    <source>
        <strain evidence="15">ADurb1013_Bin02101</strain>
        <strain evidence="16">ADurb1213_Bin02801</strain>
    </source>
</reference>
<dbReference type="InterPro" id="IPR023404">
    <property type="entry name" value="rSAM_horseshoe"/>
</dbReference>
<keyword evidence="8 11" id="KW-0408">Iron</keyword>
<dbReference type="InterPro" id="IPR006466">
    <property type="entry name" value="MiaB-like_arc_euk"/>
</dbReference>
<comment type="caution">
    <text evidence="15">The sequence shown here is derived from an EMBL/GenBank/DDBJ whole genome shotgun (WGS) entry which is preliminary data.</text>
</comment>
<dbReference type="InterPro" id="IPR002792">
    <property type="entry name" value="TRAM_dom"/>
</dbReference>
<evidence type="ECO:0000259" key="13">
    <source>
        <dbReference type="PROSITE" id="PS51449"/>
    </source>
</evidence>
<name>A0A150JBU1_9EURY</name>
<evidence type="ECO:0000256" key="10">
    <source>
        <dbReference type="ARBA" id="ARBA00051661"/>
    </source>
</evidence>
<dbReference type="InterPro" id="IPR007197">
    <property type="entry name" value="rSAM"/>
</dbReference>
<evidence type="ECO:0000313" key="17">
    <source>
        <dbReference type="Proteomes" id="UP000092420"/>
    </source>
</evidence>
<keyword evidence="7 11" id="KW-0479">Metal-binding</keyword>
<dbReference type="EMBL" id="LNJE01000011">
    <property type="protein sequence ID" value="KYC57522.1"/>
    <property type="molecule type" value="Genomic_DNA"/>
</dbReference>
<evidence type="ECO:0000259" key="14">
    <source>
        <dbReference type="PROSITE" id="PS51918"/>
    </source>
</evidence>
<dbReference type="InterPro" id="IPR006638">
    <property type="entry name" value="Elp3/MiaA/NifB-like_rSAM"/>
</dbReference>
<evidence type="ECO:0000259" key="12">
    <source>
        <dbReference type="PROSITE" id="PS50926"/>
    </source>
</evidence>
<comment type="function">
    <text evidence="1 11">Catalyzes the methylthiolation of N6-threonylcarbamoyladenosine (t(6)A), leading to the formation of 2-methylthio-N6-threonylcarbamoyladenosine (ms(2)t(6)A) at position 37 in tRNAs that read codons beginning with adenine.</text>
</comment>
<keyword evidence="5 11" id="KW-0949">S-adenosyl-L-methionine</keyword>
<protein>
    <recommendedName>
        <fullName evidence="11">tRNA-t(6)A37 methylthiotransferase</fullName>
        <ecNumber evidence="11">2.8.4.5</ecNumber>
    </recommendedName>
</protein>
<evidence type="ECO:0000256" key="1">
    <source>
        <dbReference type="ARBA" id="ARBA00002399"/>
    </source>
</evidence>
<dbReference type="SUPFAM" id="SSF102114">
    <property type="entry name" value="Radical SAM enzymes"/>
    <property type="match status" value="1"/>
</dbReference>
<dbReference type="InterPro" id="IPR020612">
    <property type="entry name" value="Methylthiotransferase_CS"/>
</dbReference>
<evidence type="ECO:0000256" key="5">
    <source>
        <dbReference type="ARBA" id="ARBA00022691"/>
    </source>
</evidence>
<dbReference type="InterPro" id="IPR005839">
    <property type="entry name" value="Methylthiotransferase"/>
</dbReference>
<dbReference type="GO" id="GO:0051539">
    <property type="term" value="F:4 iron, 4 sulfur cluster binding"/>
    <property type="evidence" value="ECO:0007669"/>
    <property type="project" value="UniProtKB-UniRule"/>
</dbReference>
<proteinExistence type="inferred from homology"/>
<comment type="cofactor">
    <cofactor evidence="11">
        <name>[4Fe-4S] cluster</name>
        <dbReference type="ChEBI" id="CHEBI:49883"/>
    </cofactor>
    <text evidence="11">Binds 1 or 2 [4Fe-4S] cluster. One cluster is coordinated with 3 cysteines and an exchangeable S-adenosyl-L-methionine.</text>
</comment>
<comment type="similarity">
    <text evidence="2 11">Belongs to the methylthiotransferase family. CDKAL1 subfamily.</text>
</comment>
<dbReference type="SFLD" id="SFLDS00029">
    <property type="entry name" value="Radical_SAM"/>
    <property type="match status" value="1"/>
</dbReference>
<dbReference type="InterPro" id="IPR058240">
    <property type="entry name" value="rSAM_sf"/>
</dbReference>
<accession>A0A150JJE4</accession>
<feature type="domain" description="MTTase N-terminal" evidence="13">
    <location>
        <begin position="3"/>
        <end position="107"/>
    </location>
</feature>
<dbReference type="InterPro" id="IPR013848">
    <property type="entry name" value="Methylthiotransferase_N"/>
</dbReference>
<dbReference type="Gene3D" id="3.40.50.12160">
    <property type="entry name" value="Methylthiotransferase, N-terminal domain"/>
    <property type="match status" value="1"/>
</dbReference>
<dbReference type="SFLD" id="SFLDG01061">
    <property type="entry name" value="methylthiotransferase"/>
    <property type="match status" value="1"/>
</dbReference>
<dbReference type="EC" id="2.8.4.5" evidence="11"/>
<evidence type="ECO:0000313" key="15">
    <source>
        <dbReference type="EMBL" id="KYC54558.1"/>
    </source>
</evidence>
<dbReference type="PATRIC" id="fig|1706435.3.peg.1042"/>
<dbReference type="SMART" id="SM00729">
    <property type="entry name" value="Elp3"/>
    <property type="match status" value="1"/>
</dbReference>
<dbReference type="Pfam" id="PF04055">
    <property type="entry name" value="Radical_SAM"/>
    <property type="match status" value="1"/>
</dbReference>
<dbReference type="CDD" id="cd01335">
    <property type="entry name" value="Radical_SAM"/>
    <property type="match status" value="1"/>
</dbReference>
<dbReference type="EMBL" id="LNJB01000011">
    <property type="protein sequence ID" value="KYC54558.1"/>
    <property type="molecule type" value="Genomic_DNA"/>
</dbReference>
<dbReference type="PANTHER" id="PTHR11918">
    <property type="entry name" value="RADICAL SAM PROTEINS"/>
    <property type="match status" value="1"/>
</dbReference>
<comment type="catalytic activity">
    <reaction evidence="10 11">
        <text>N(6)-L-threonylcarbamoyladenosine(37) in tRNA + (sulfur carrier)-SH + AH2 + 2 S-adenosyl-L-methionine = 2-methylsulfanyl-N(6)-L-threonylcarbamoyladenosine(37) in tRNA + (sulfur carrier)-H + 5'-deoxyadenosine + L-methionine + A + S-adenosyl-L-homocysteine + 2 H(+)</text>
        <dbReference type="Rhea" id="RHEA:37075"/>
        <dbReference type="Rhea" id="RHEA-COMP:10163"/>
        <dbReference type="Rhea" id="RHEA-COMP:11092"/>
        <dbReference type="Rhea" id="RHEA-COMP:14737"/>
        <dbReference type="Rhea" id="RHEA-COMP:14739"/>
        <dbReference type="ChEBI" id="CHEBI:13193"/>
        <dbReference type="ChEBI" id="CHEBI:15378"/>
        <dbReference type="ChEBI" id="CHEBI:17319"/>
        <dbReference type="ChEBI" id="CHEBI:17499"/>
        <dbReference type="ChEBI" id="CHEBI:29917"/>
        <dbReference type="ChEBI" id="CHEBI:57844"/>
        <dbReference type="ChEBI" id="CHEBI:57856"/>
        <dbReference type="ChEBI" id="CHEBI:59789"/>
        <dbReference type="ChEBI" id="CHEBI:64428"/>
        <dbReference type="ChEBI" id="CHEBI:74418"/>
        <dbReference type="ChEBI" id="CHEBI:74420"/>
        <dbReference type="EC" id="2.8.4.5"/>
    </reaction>
</comment>
<feature type="domain" description="TRAM" evidence="12">
    <location>
        <begin position="360"/>
        <end position="417"/>
    </location>
</feature>
<keyword evidence="3 11" id="KW-0004">4Fe-4S</keyword>
<dbReference type="NCBIfam" id="TIGR00089">
    <property type="entry name" value="MiaB/RimO family radical SAM methylthiotransferase"/>
    <property type="match status" value="1"/>
</dbReference>
<dbReference type="PANTHER" id="PTHR11918:SF45">
    <property type="entry name" value="THREONYLCARBAMOYLADENOSINE TRNA METHYLTHIOTRANSFERASE"/>
    <property type="match status" value="1"/>
</dbReference>
<dbReference type="PATRIC" id="fig|1706433.3.peg.949"/>
<accession>A0A150JJV0</accession>
<evidence type="ECO:0000256" key="4">
    <source>
        <dbReference type="ARBA" id="ARBA00022679"/>
    </source>
</evidence>
<dbReference type="InterPro" id="IPR038135">
    <property type="entry name" value="Methylthiotransferase_N_sf"/>
</dbReference>
<dbReference type="PROSITE" id="PS51918">
    <property type="entry name" value="RADICAL_SAM"/>
    <property type="match status" value="1"/>
</dbReference>
<gene>
    <name evidence="15" type="ORF">AN188_00947</name>
    <name evidence="16" type="ORF">APG09_01051</name>
</gene>
<dbReference type="Proteomes" id="UP000092420">
    <property type="component" value="Unassembled WGS sequence"/>
</dbReference>
<evidence type="ECO:0000256" key="6">
    <source>
        <dbReference type="ARBA" id="ARBA00022694"/>
    </source>
</evidence>
<feature type="domain" description="Radical SAM core" evidence="14">
    <location>
        <begin position="128"/>
        <end position="357"/>
    </location>
</feature>
<evidence type="ECO:0000313" key="16">
    <source>
        <dbReference type="EMBL" id="KYC57522.1"/>
    </source>
</evidence>
<dbReference type="AlphaFoldDB" id="A0A150JBU1"/>
<accession>A0A150JBU1</accession>
<sequence>MQHKIFIETYGCTLNKGDSEIIKYLLNDYLVESIDEANTVILNTCGVKGQTEKKIALRISSLVNNKRVIVSGCLPKINPDVIDERVSGIIGTNDIDRILEIVLSKEKKIFISEDNKRLGPKTSFKKIRDNSSSAIVQISEGCAGQCSFCCTRFARGSVHSFPIEGIVKEVSEALKEGYREILLTSQDTAAYGLDSGDTLPSLLKKIFSINEKFMLRLGMANPNHIKKFKHELVEIYKDPHMYKFLHLPVQSGDNSVLVDMNRGYTVKDFLETVNLFRENIRDIYLATDIIVGFPTEDDAAFENTFKLIETIRPDKINLTRFSPRPGTPSSKMRQIPTWIVKERSRRLNLLRKKISHEINKSYIGRYFEALVTEKNKDGTFTGRIYNNKPVILENTEVGQFIDIDIEDATPTYLIGRR</sequence>
<dbReference type="GO" id="GO:0035598">
    <property type="term" value="F:tRNA (N(6)-L-threonylcarbamoyladenosine(37)-C(2))-methylthiotransferase activity"/>
    <property type="evidence" value="ECO:0007669"/>
    <property type="project" value="UniProtKB-UniRule"/>
</dbReference>
<evidence type="ECO:0000256" key="3">
    <source>
        <dbReference type="ARBA" id="ARBA00022485"/>
    </source>
</evidence>
<keyword evidence="4 11" id="KW-0808">Transferase</keyword>
<evidence type="ECO:0000256" key="8">
    <source>
        <dbReference type="ARBA" id="ARBA00023004"/>
    </source>
</evidence>
<dbReference type="Gene3D" id="3.80.30.20">
    <property type="entry name" value="tm_1862 like domain"/>
    <property type="match status" value="1"/>
</dbReference>
<dbReference type="Pfam" id="PF01938">
    <property type="entry name" value="TRAM"/>
    <property type="match status" value="1"/>
</dbReference>
<dbReference type="SFLD" id="SFLDG01082">
    <property type="entry name" value="B12-binding_domain_containing"/>
    <property type="match status" value="1"/>
</dbReference>
<evidence type="ECO:0000256" key="2">
    <source>
        <dbReference type="ARBA" id="ARBA00008616"/>
    </source>
</evidence>
<evidence type="ECO:0000256" key="7">
    <source>
        <dbReference type="ARBA" id="ARBA00022723"/>
    </source>
</evidence>
<dbReference type="GO" id="GO:0046872">
    <property type="term" value="F:metal ion binding"/>
    <property type="evidence" value="ECO:0007669"/>
    <property type="project" value="UniProtKB-UniRule"/>
</dbReference>
<evidence type="ECO:0000256" key="11">
    <source>
        <dbReference type="RuleBase" id="RU368081"/>
    </source>
</evidence>
<dbReference type="PROSITE" id="PS50926">
    <property type="entry name" value="TRAM"/>
    <property type="match status" value="1"/>
</dbReference>
<organism evidence="15 17">
    <name type="scientific">Candidatus Methanofastidiosum methylothiophilum</name>
    <dbReference type="NCBI Taxonomy" id="1705564"/>
    <lineage>
        <taxon>Archaea</taxon>
        <taxon>Methanobacteriati</taxon>
        <taxon>Methanobacteriota</taxon>
        <taxon>Stenosarchaea group</taxon>
        <taxon>Candidatus Methanofastidiosia</taxon>
        <taxon>Candidatus Methanofastidiosales</taxon>
        <taxon>Candidatus Methanofastidiosaceae</taxon>
        <taxon>Candidatus Methanofastidiosum</taxon>
    </lineage>
</organism>
<keyword evidence="6 11" id="KW-0819">tRNA processing</keyword>
<dbReference type="FunFam" id="3.80.30.20:FF:000002">
    <property type="entry name" value="threonylcarbamoyladenosine tRNA methylthiotransferase isoform X2"/>
    <property type="match status" value="1"/>
</dbReference>